<evidence type="ECO:0000256" key="5">
    <source>
        <dbReference type="SAM" id="MobiDB-lite"/>
    </source>
</evidence>
<keyword evidence="2" id="KW-0132">Cell division</keyword>
<dbReference type="GO" id="GO:0051304">
    <property type="term" value="P:chromosome separation"/>
    <property type="evidence" value="ECO:0007669"/>
    <property type="project" value="InterPro"/>
</dbReference>
<dbReference type="SUPFAM" id="SSF46785">
    <property type="entry name" value="Winged helix' DNA-binding domain"/>
    <property type="match status" value="2"/>
</dbReference>
<dbReference type="AlphaFoldDB" id="A0A0F9WE09"/>
<comment type="caution">
    <text evidence="6">The sequence shown here is derived from an EMBL/GenBank/DDBJ whole genome shotgun (WGS) entry which is preliminary data.</text>
</comment>
<evidence type="ECO:0000256" key="4">
    <source>
        <dbReference type="ARBA" id="ARBA00023306"/>
    </source>
</evidence>
<feature type="region of interest" description="Disordered" evidence="5">
    <location>
        <begin position="269"/>
        <end position="291"/>
    </location>
</feature>
<keyword evidence="3" id="KW-0159">Chromosome partition</keyword>
<protein>
    <recommendedName>
        <fullName evidence="7">Segregation and condensation protein B</fullName>
    </recommendedName>
</protein>
<organism evidence="6">
    <name type="scientific">marine sediment metagenome</name>
    <dbReference type="NCBI Taxonomy" id="412755"/>
    <lineage>
        <taxon>unclassified sequences</taxon>
        <taxon>metagenomes</taxon>
        <taxon>ecological metagenomes</taxon>
    </lineage>
</organism>
<keyword evidence="4" id="KW-0131">Cell cycle</keyword>
<evidence type="ECO:0008006" key="7">
    <source>
        <dbReference type="Google" id="ProtNLM"/>
    </source>
</evidence>
<dbReference type="PANTHER" id="PTHR34298:SF2">
    <property type="entry name" value="SEGREGATION AND CONDENSATION PROTEIN B"/>
    <property type="match status" value="1"/>
</dbReference>
<reference evidence="6" key="1">
    <citation type="journal article" date="2015" name="Nature">
        <title>Complex archaea that bridge the gap between prokaryotes and eukaryotes.</title>
        <authorList>
            <person name="Spang A."/>
            <person name="Saw J.H."/>
            <person name="Jorgensen S.L."/>
            <person name="Zaremba-Niedzwiedzka K."/>
            <person name="Martijn J."/>
            <person name="Lind A.E."/>
            <person name="van Eijk R."/>
            <person name="Schleper C."/>
            <person name="Guy L."/>
            <person name="Ettema T.J."/>
        </authorList>
    </citation>
    <scope>NUCLEOTIDE SEQUENCE</scope>
</reference>
<name>A0A0F9WE09_9ZZZZ</name>
<dbReference type="Pfam" id="PF04079">
    <property type="entry name" value="SMC_ScpB"/>
    <property type="match status" value="1"/>
</dbReference>
<dbReference type="PANTHER" id="PTHR34298">
    <property type="entry name" value="SEGREGATION AND CONDENSATION PROTEIN B"/>
    <property type="match status" value="1"/>
</dbReference>
<evidence type="ECO:0000256" key="1">
    <source>
        <dbReference type="ARBA" id="ARBA00022490"/>
    </source>
</evidence>
<keyword evidence="1" id="KW-0963">Cytoplasm</keyword>
<gene>
    <name evidence="6" type="ORF">LCGC14_0021560</name>
</gene>
<dbReference type="EMBL" id="LAZR01000004">
    <property type="protein sequence ID" value="KKO10673.1"/>
    <property type="molecule type" value="Genomic_DNA"/>
</dbReference>
<evidence type="ECO:0000256" key="2">
    <source>
        <dbReference type="ARBA" id="ARBA00022618"/>
    </source>
</evidence>
<proteinExistence type="predicted"/>
<dbReference type="NCBIfam" id="TIGR00281">
    <property type="entry name" value="SMC-Scp complex subunit ScpB"/>
    <property type="match status" value="1"/>
</dbReference>
<evidence type="ECO:0000313" key="6">
    <source>
        <dbReference type="EMBL" id="KKO10673.1"/>
    </source>
</evidence>
<dbReference type="GO" id="GO:0051301">
    <property type="term" value="P:cell division"/>
    <property type="evidence" value="ECO:0007669"/>
    <property type="project" value="UniProtKB-KW"/>
</dbReference>
<dbReference type="InterPro" id="IPR036388">
    <property type="entry name" value="WH-like_DNA-bd_sf"/>
</dbReference>
<dbReference type="InterPro" id="IPR005234">
    <property type="entry name" value="ScpB_csome_segregation"/>
</dbReference>
<evidence type="ECO:0000256" key="3">
    <source>
        <dbReference type="ARBA" id="ARBA00022829"/>
    </source>
</evidence>
<dbReference type="InterPro" id="IPR036390">
    <property type="entry name" value="WH_DNA-bd_sf"/>
</dbReference>
<sequence>MTDIKNEEMTQGDDTDIDTVTDAEEAFEEVSYPVQDIDEETRQQIIEGLLLSAGRPLSVAALSDLFLEAERPSAEQIRDSLNAIAQACEGRGFELKEVASGFRFQVRQKLSPWISRLSEEKPQRYTRALLETLGLIAYRQPITRGDIEEIRGVAVSSTIIRTLLDREWIRVVGHRDVPGRPAMFATTRHFLDYFNLKNLQELPPLAEIRDLDQLNPELDLSDEEGRVLLLPEESADGDETDSDIDQAELLDEEEAMALAKRPLDDILGYGRKHEEAAQDTEVTGSQDKDND</sequence>
<accession>A0A0F9WE09</accession>
<dbReference type="Gene3D" id="1.10.10.10">
    <property type="entry name" value="Winged helix-like DNA-binding domain superfamily/Winged helix DNA-binding domain"/>
    <property type="match status" value="2"/>
</dbReference>